<comment type="caution">
    <text evidence="1">The sequence shown here is derived from an EMBL/GenBank/DDBJ whole genome shotgun (WGS) entry which is preliminary data.</text>
</comment>
<dbReference type="AlphaFoldDB" id="A0A6A4S5A0"/>
<protein>
    <submittedName>
        <fullName evidence="1">Uncharacterized protein</fullName>
    </submittedName>
</protein>
<accession>A0A6A4S5A0</accession>
<evidence type="ECO:0000313" key="1">
    <source>
        <dbReference type="EMBL" id="KAF0027729.1"/>
    </source>
</evidence>
<reference evidence="1 2" key="1">
    <citation type="submission" date="2019-06" db="EMBL/GenBank/DDBJ databases">
        <title>Draft genomes of female and male turbot (Scophthalmus maximus).</title>
        <authorList>
            <person name="Xu H."/>
            <person name="Xu X.-W."/>
            <person name="Shao C."/>
            <person name="Chen S."/>
        </authorList>
    </citation>
    <scope>NUCLEOTIDE SEQUENCE [LARGE SCALE GENOMIC DNA]</scope>
    <source>
        <strain evidence="1">Ysfricsl-2016a</strain>
        <tissue evidence="1">Blood</tissue>
    </source>
</reference>
<dbReference type="Proteomes" id="UP000438429">
    <property type="component" value="Unassembled WGS sequence"/>
</dbReference>
<sequence>MWDVFSDIFSCVNQQYTNSCDRDAAESAWGHDLMVVMRWDGPLDGDRRGGGAVTRGFRSCRFSSRKNKFKSGSRGEDYSVLKRKCSTRGEMFDCDSNIQIKTFAMFWHIHRFIRKAFTRAALLPQSVVERVSHKLNSAIRTDDGTQTPLPPVDRLGFHFWEIKVRIYEATASVNNRFSSHW</sequence>
<organism evidence="1 2">
    <name type="scientific">Scophthalmus maximus</name>
    <name type="common">Turbot</name>
    <name type="synonym">Psetta maxima</name>
    <dbReference type="NCBI Taxonomy" id="52904"/>
    <lineage>
        <taxon>Eukaryota</taxon>
        <taxon>Metazoa</taxon>
        <taxon>Chordata</taxon>
        <taxon>Craniata</taxon>
        <taxon>Vertebrata</taxon>
        <taxon>Euteleostomi</taxon>
        <taxon>Actinopterygii</taxon>
        <taxon>Neopterygii</taxon>
        <taxon>Teleostei</taxon>
        <taxon>Neoteleostei</taxon>
        <taxon>Acanthomorphata</taxon>
        <taxon>Carangaria</taxon>
        <taxon>Pleuronectiformes</taxon>
        <taxon>Pleuronectoidei</taxon>
        <taxon>Scophthalmidae</taxon>
        <taxon>Scophthalmus</taxon>
    </lineage>
</organism>
<name>A0A6A4S5A0_SCOMX</name>
<gene>
    <name evidence="1" type="ORF">F2P81_020470</name>
</gene>
<evidence type="ECO:0000313" key="2">
    <source>
        <dbReference type="Proteomes" id="UP000438429"/>
    </source>
</evidence>
<dbReference type="EMBL" id="VEVO01000018">
    <property type="protein sequence ID" value="KAF0027729.1"/>
    <property type="molecule type" value="Genomic_DNA"/>
</dbReference>
<proteinExistence type="predicted"/>